<organism evidence="1 2">
    <name type="scientific">Vibrio harveyi</name>
    <name type="common">Beneckea harveyi</name>
    <dbReference type="NCBI Taxonomy" id="669"/>
    <lineage>
        <taxon>Bacteria</taxon>
        <taxon>Pseudomonadati</taxon>
        <taxon>Pseudomonadota</taxon>
        <taxon>Gammaproteobacteria</taxon>
        <taxon>Vibrionales</taxon>
        <taxon>Vibrionaceae</taxon>
        <taxon>Vibrio</taxon>
    </lineage>
</organism>
<protein>
    <submittedName>
        <fullName evidence="1">Uncharacterized protein</fullName>
    </submittedName>
</protein>
<proteinExistence type="predicted"/>
<gene>
    <name evidence="1" type="ORF">AL538_00495</name>
</gene>
<dbReference type="RefSeq" id="WP_061065003.1">
    <property type="nucleotide sequence ID" value="NZ_CP014038.2"/>
</dbReference>
<evidence type="ECO:0000313" key="2">
    <source>
        <dbReference type="Proteomes" id="UP000067422"/>
    </source>
</evidence>
<name>A0ABM5XTC6_VIBHA</name>
<dbReference type="Proteomes" id="UP000067422">
    <property type="component" value="Chromosome 1"/>
</dbReference>
<keyword evidence="2" id="KW-1185">Reference proteome</keyword>
<reference evidence="1" key="1">
    <citation type="submission" date="2018-01" db="EMBL/GenBank/DDBJ databases">
        <title>FDA dAtabase for Regulatory Grade micrObial Sequences (FDA-ARGOS): Supporting development and validation of Infectious Disease Dx tests.</title>
        <authorList>
            <person name="Hoffmann M."/>
            <person name="Allard M."/>
            <person name="Evans P."/>
            <person name="Brown E."/>
            <person name="Tallon L."/>
            <person name="Sadzewicz L."/>
            <person name="Sengamalay N."/>
            <person name="Ott S."/>
            <person name="Godinez A."/>
            <person name="Nagaraj S."/>
            <person name="Vyas G."/>
            <person name="Aluvathingal J."/>
            <person name="Nadendla S."/>
            <person name="Geyer C."/>
            <person name="Sichtig H."/>
        </authorList>
    </citation>
    <scope>NUCLEOTIDE SEQUENCE</scope>
    <source>
        <strain evidence="1">FDAARGOS_107</strain>
    </source>
</reference>
<accession>A0ABM5XTC6</accession>
<sequence length="396" mass="45000">MPKRRLANHVPVSINERLLAKGLKMKIANRVIPSLSSSESISRGGLDVVMVSNTSINSNIPSLSELNKIKKKKVVSEEKRNNTTERVIAKNFVTKIHMEAIKNACDMFNLVVTFREAGEFTIRALNRGAASKGHDILEKTIKPSTLKSTYKLTKDQEKVLKDEDLMGVVGHLNKEKNTLGGVYSSIYEHGDNGQAKAKIIPLNTETDETLRSSILSMKKELGENWQQRLFSGDYDTHDVLVKCGKRSYKVVPPESKEEGEAIENLNMYVAAHDKKRPFHPYNPNKDHVEQSRHVIRHGAQVNYVWHQMIAEPNARIVKQVAQAGDFPLAYYSSMEGKWGIITSFKELKDLYVNHNAELPFYWRNTELDLDTGAVKYQSFNYEKKDIQHITVDKSEM</sequence>
<evidence type="ECO:0000313" key="1">
    <source>
        <dbReference type="EMBL" id="AMF96307.1"/>
    </source>
</evidence>
<dbReference type="EMBL" id="CP014038">
    <property type="protein sequence ID" value="AMF96307.1"/>
    <property type="molecule type" value="Genomic_DNA"/>
</dbReference>